<reference evidence="2 3" key="1">
    <citation type="submission" date="2019-02" db="EMBL/GenBank/DDBJ databases">
        <title>Planctomycetal bacteria perform biofilm scaping via a novel small molecule.</title>
        <authorList>
            <person name="Jeske O."/>
            <person name="Boedeker C."/>
            <person name="Wiegand S."/>
            <person name="Breitling P."/>
            <person name="Kallscheuer N."/>
            <person name="Jogler M."/>
            <person name="Rohde M."/>
            <person name="Petersen J."/>
            <person name="Medema M.H."/>
            <person name="Surup F."/>
            <person name="Jogler C."/>
        </authorList>
    </citation>
    <scope>NUCLEOTIDE SEQUENCE [LARGE SCALE GENOMIC DNA]</scope>
    <source>
        <strain evidence="2 3">Mal15</strain>
    </source>
</reference>
<dbReference type="RefSeq" id="WP_147866108.1">
    <property type="nucleotide sequence ID" value="NZ_CP036264.1"/>
</dbReference>
<feature type="signal peptide" evidence="1">
    <location>
        <begin position="1"/>
        <end position="20"/>
    </location>
</feature>
<proteinExistence type="predicted"/>
<gene>
    <name evidence="2" type="ORF">Mal15_03000</name>
</gene>
<evidence type="ECO:0000313" key="2">
    <source>
        <dbReference type="EMBL" id="QEF96273.1"/>
    </source>
</evidence>
<sequence precursor="true">MFRFALLLMMFSASVPAVVAQSAFSGMRYRVPTDANMLVMINAEKLFGSSVADRERWNERRQAAYDAGLTALPPDAKEVLLAGRNDHEFGESIWEMALVRLEGERNVSTVAQRYGGTMDNLEGRTAVKLPNDRYVVQLSKDLLGTYTPANRQDVSRWLRKTDTVSADAEYSPYLVQAFKYATEVGTPIIMAMDVKDTLSPAEIRNRLSNYAELLGADAKLDELTELLSGVQGITLGVTVAGQSVGAIRVDFEGDAGLVSEIGKPLLIAILQKQGAMIDDIHDWKPAVKGSTFLLQGNLSTDGARRVMSVLELPRELSEAMHLASSPGSDPEGSAKQIAAQQYYNSVTTLIEDLREKPKRDHVKTFGQAAMWYDRYARKIDNLPILNVDEDLLNYGANIADLFRSAEMAMKGVGMRASNRRASNNAGSGGYYYSSGGYRVGYGYNSGGYGPQGYTASVGAGQASLREKGRTDAIITKQERTAGAATVQQIWQTIDQETAGVRRAMTEKYDAEF</sequence>
<feature type="chain" id="PRO_5023020131" evidence="1">
    <location>
        <begin position="21"/>
        <end position="512"/>
    </location>
</feature>
<keyword evidence="1" id="KW-0732">Signal</keyword>
<organism evidence="2 3">
    <name type="scientific">Stieleria maiorica</name>
    <dbReference type="NCBI Taxonomy" id="2795974"/>
    <lineage>
        <taxon>Bacteria</taxon>
        <taxon>Pseudomonadati</taxon>
        <taxon>Planctomycetota</taxon>
        <taxon>Planctomycetia</taxon>
        <taxon>Pirellulales</taxon>
        <taxon>Pirellulaceae</taxon>
        <taxon>Stieleria</taxon>
    </lineage>
</organism>
<dbReference type="Proteomes" id="UP000321353">
    <property type="component" value="Chromosome"/>
</dbReference>
<evidence type="ECO:0000256" key="1">
    <source>
        <dbReference type="SAM" id="SignalP"/>
    </source>
</evidence>
<keyword evidence="3" id="KW-1185">Reference proteome</keyword>
<evidence type="ECO:0000313" key="3">
    <source>
        <dbReference type="Proteomes" id="UP000321353"/>
    </source>
</evidence>
<dbReference type="EMBL" id="CP036264">
    <property type="protein sequence ID" value="QEF96273.1"/>
    <property type="molecule type" value="Genomic_DNA"/>
</dbReference>
<protein>
    <submittedName>
        <fullName evidence="2">Uncharacterized protein</fullName>
    </submittedName>
</protein>
<dbReference type="KEGG" id="smam:Mal15_03000"/>
<accession>A0A5B9M6I3</accession>
<dbReference type="AlphaFoldDB" id="A0A5B9M6I3"/>
<name>A0A5B9M6I3_9BACT</name>